<dbReference type="PANTHER" id="PTHR36220">
    <property type="entry name" value="UNNAMED PRODUCT"/>
    <property type="match status" value="1"/>
</dbReference>
<name>A0A382DSY8_9ZZZZ</name>
<evidence type="ECO:0008006" key="5">
    <source>
        <dbReference type="Google" id="ProtNLM"/>
    </source>
</evidence>
<proteinExistence type="predicted"/>
<dbReference type="AlphaFoldDB" id="A0A382DSY8"/>
<accession>A0A382DSY8</accession>
<organism evidence="4">
    <name type="scientific">marine metagenome</name>
    <dbReference type="NCBI Taxonomy" id="408172"/>
    <lineage>
        <taxon>unclassified sequences</taxon>
        <taxon>metagenomes</taxon>
        <taxon>ecological metagenomes</taxon>
    </lineage>
</organism>
<feature type="non-terminal residue" evidence="4">
    <location>
        <position position="581"/>
    </location>
</feature>
<keyword evidence="1" id="KW-0732">Signal</keyword>
<dbReference type="InterPro" id="IPR028994">
    <property type="entry name" value="Integrin_alpha_N"/>
</dbReference>
<dbReference type="InterPro" id="IPR027589">
    <property type="entry name" value="Choice_anch_B"/>
</dbReference>
<dbReference type="SMART" id="SM00191">
    <property type="entry name" value="Int_alpha"/>
    <property type="match status" value="4"/>
</dbReference>
<evidence type="ECO:0000256" key="2">
    <source>
        <dbReference type="ARBA" id="ARBA00022737"/>
    </source>
</evidence>
<dbReference type="InterPro" id="IPR013519">
    <property type="entry name" value="Int_alpha_beta-p"/>
</dbReference>
<dbReference type="Pfam" id="PF14312">
    <property type="entry name" value="FG-GAP_2"/>
    <property type="match status" value="2"/>
</dbReference>
<reference evidence="4" key="1">
    <citation type="submission" date="2018-05" db="EMBL/GenBank/DDBJ databases">
        <authorList>
            <person name="Lanie J.A."/>
            <person name="Ng W.-L."/>
            <person name="Kazmierczak K.M."/>
            <person name="Andrzejewski T.M."/>
            <person name="Davidsen T.M."/>
            <person name="Wayne K.J."/>
            <person name="Tettelin H."/>
            <person name="Glass J.I."/>
            <person name="Rusch D."/>
            <person name="Podicherti R."/>
            <person name="Tsui H.-C.T."/>
            <person name="Winkler M.E."/>
        </authorList>
    </citation>
    <scope>NUCLEOTIDE SEQUENCE</scope>
</reference>
<dbReference type="InterPro" id="IPR011043">
    <property type="entry name" value="Gal_Oxase/kelch_b-propeller"/>
</dbReference>
<keyword evidence="3" id="KW-0325">Glycoprotein</keyword>
<sequence>MMRIVHALSIFLLALWSGKLPGVAQSMPAGGASGAATPGFGRAVAVGDGEVFVAESGNVIVPGTVYVFRRQSESWEEVARLRASDGFGGDGFGTAIAVDGGTMLISATAQGDGGAVYVFGRSSTGNWVEVGELPSVDIDFSNGYGTTLAVAGDLAMVGAPATGVIGSGPVESPPVGAVYIFERSNGAWAAEAILSEGDAGNGFGAAIALRPGMLLVGAPRANGTGAAYSFSLDDGSWQLGAMLGFQGVTGNDRFGESLSLDGDQALITAPGRNENEGMVFAFRYNPDMGEWIPAGRLTPFDGFQGDEFGGSLALGMDEVWVGSPRAVGRVGAAYVFSGGIAGGWDKATRILDPTFSSGDEFASTLDVKDDVAVLGVSGADYGVGSAVIFERGEAGWEPVSTVRGNMEGYASVLGGQIDCTEDSASGFECAGYDLVSFLSVGEMGVPRGVNLNDIWGWTDLETGREYALAARRDGVSFVDVSDPLNPRYLGQLLRTEGSPLAAWRDIKVYKNHAYIVADGSGLHGIQIFDLTQLRDVTEPVTFEETAHYSGVASVHNIAINEEAGFGYSVGNSSGGETCGGG</sequence>
<gene>
    <name evidence="4" type="ORF">METZ01_LOCUS194470</name>
</gene>
<dbReference type="EMBL" id="UINC01040981">
    <property type="protein sequence ID" value="SVB41616.1"/>
    <property type="molecule type" value="Genomic_DNA"/>
</dbReference>
<evidence type="ECO:0000256" key="3">
    <source>
        <dbReference type="ARBA" id="ARBA00023180"/>
    </source>
</evidence>
<evidence type="ECO:0000256" key="1">
    <source>
        <dbReference type="ARBA" id="ARBA00022729"/>
    </source>
</evidence>
<keyword evidence="2" id="KW-0677">Repeat</keyword>
<evidence type="ECO:0000313" key="4">
    <source>
        <dbReference type="EMBL" id="SVB41616.1"/>
    </source>
</evidence>
<dbReference type="Gene3D" id="2.130.10.130">
    <property type="entry name" value="Integrin alpha, N-terminal"/>
    <property type="match status" value="2"/>
</dbReference>
<dbReference type="NCBIfam" id="TIGR04312">
    <property type="entry name" value="choice_anch_B"/>
    <property type="match status" value="1"/>
</dbReference>
<protein>
    <recommendedName>
        <fullName evidence="5">Choice-of-anchor B family protein</fullName>
    </recommendedName>
</protein>
<dbReference type="InterPro" id="IPR013517">
    <property type="entry name" value="FG-GAP"/>
</dbReference>
<dbReference type="PANTHER" id="PTHR36220:SF1">
    <property type="entry name" value="GAMMA TUBULIN COMPLEX COMPONENT C-TERMINAL DOMAIN-CONTAINING PROTEIN"/>
    <property type="match status" value="1"/>
</dbReference>
<dbReference type="SUPFAM" id="SSF50965">
    <property type="entry name" value="Galactose oxidase, central domain"/>
    <property type="match status" value="2"/>
</dbReference>